<gene>
    <name evidence="18" type="primary">hemN_2</name>
    <name evidence="18" type="ORF">ROA7023_01233</name>
</gene>
<dbReference type="PROSITE" id="PS51918">
    <property type="entry name" value="RADICAL_SAM"/>
    <property type="match status" value="1"/>
</dbReference>
<feature type="binding site" evidence="15">
    <location>
        <position position="144"/>
    </location>
    <ligand>
        <name>S-adenosyl-L-methionine</name>
        <dbReference type="ChEBI" id="CHEBI:59789"/>
        <label>1</label>
    </ligand>
</feature>
<evidence type="ECO:0000313" key="19">
    <source>
        <dbReference type="Proteomes" id="UP000193900"/>
    </source>
</evidence>
<feature type="binding site" evidence="15">
    <location>
        <position position="328"/>
    </location>
    <ligand>
        <name>S-adenosyl-L-methionine</name>
        <dbReference type="ChEBI" id="CHEBI:59789"/>
        <label>1</label>
    </ligand>
</feature>
<dbReference type="RefSeq" id="WP_085878121.1">
    <property type="nucleotide sequence ID" value="NZ_FWFZ01000004.1"/>
</dbReference>
<dbReference type="InterPro" id="IPR007197">
    <property type="entry name" value="rSAM"/>
</dbReference>
<dbReference type="SUPFAM" id="SSF102114">
    <property type="entry name" value="Radical SAM enzymes"/>
    <property type="match status" value="1"/>
</dbReference>
<comment type="subunit">
    <text evidence="4">Monomer.</text>
</comment>
<comment type="cofactor">
    <cofactor evidence="14 16">
        <name>[4Fe-4S] cluster</name>
        <dbReference type="ChEBI" id="CHEBI:49883"/>
    </cofactor>
    <text evidence="14 16">Binds 1 [4Fe-4S] cluster. The cluster is coordinated with 3 cysteines and an exchangeable S-adenosyl-L-methionine.</text>
</comment>
<protein>
    <recommendedName>
        <fullName evidence="14">Coproporphyrinogen-III oxidase</fullName>
        <ecNumber evidence="14">1.3.98.3</ecNumber>
    </recommendedName>
</protein>
<dbReference type="SMART" id="SM00729">
    <property type="entry name" value="Elp3"/>
    <property type="match status" value="1"/>
</dbReference>
<keyword evidence="11 14" id="KW-0411">Iron-sulfur</keyword>
<feature type="binding site" evidence="15">
    <location>
        <position position="171"/>
    </location>
    <ligand>
        <name>S-adenosyl-L-methionine</name>
        <dbReference type="ChEBI" id="CHEBI:59789"/>
        <label>2</label>
    </ligand>
</feature>
<dbReference type="CDD" id="cd01335">
    <property type="entry name" value="Radical_SAM"/>
    <property type="match status" value="1"/>
</dbReference>
<evidence type="ECO:0000256" key="11">
    <source>
        <dbReference type="ARBA" id="ARBA00023014"/>
    </source>
</evidence>
<feature type="binding site" evidence="15">
    <location>
        <begin position="112"/>
        <end position="113"/>
    </location>
    <ligand>
        <name>S-adenosyl-L-methionine</name>
        <dbReference type="ChEBI" id="CHEBI:59789"/>
        <label>2</label>
    </ligand>
</feature>
<evidence type="ECO:0000256" key="9">
    <source>
        <dbReference type="ARBA" id="ARBA00023002"/>
    </source>
</evidence>
<keyword evidence="5 14" id="KW-0004">4Fe-4S</keyword>
<dbReference type="PANTHER" id="PTHR13932:SF6">
    <property type="entry name" value="OXYGEN-INDEPENDENT COPROPORPHYRINOGEN III OXIDASE"/>
    <property type="match status" value="1"/>
</dbReference>
<proteinExistence type="inferred from homology"/>
<feature type="binding site" evidence="15">
    <location>
        <position position="183"/>
    </location>
    <ligand>
        <name>S-adenosyl-L-methionine</name>
        <dbReference type="ChEBI" id="CHEBI:59789"/>
        <label>2</label>
    </ligand>
</feature>
<evidence type="ECO:0000259" key="17">
    <source>
        <dbReference type="PROSITE" id="PS51918"/>
    </source>
</evidence>
<evidence type="ECO:0000256" key="1">
    <source>
        <dbReference type="ARBA" id="ARBA00004496"/>
    </source>
</evidence>
<evidence type="ECO:0000256" key="15">
    <source>
        <dbReference type="PIRSR" id="PIRSR000167-1"/>
    </source>
</evidence>
<dbReference type="Pfam" id="PF04055">
    <property type="entry name" value="Radical_SAM"/>
    <property type="match status" value="1"/>
</dbReference>
<dbReference type="SFLD" id="SFLDG01065">
    <property type="entry name" value="anaerobic_coproporphyrinogen-I"/>
    <property type="match status" value="1"/>
</dbReference>
<feature type="binding site" evidence="15">
    <location>
        <position position="54"/>
    </location>
    <ligand>
        <name>S-adenosyl-L-methionine</name>
        <dbReference type="ChEBI" id="CHEBI:59789"/>
        <label>1</label>
    </ligand>
</feature>
<evidence type="ECO:0000256" key="13">
    <source>
        <dbReference type="ARBA" id="ARBA00048321"/>
    </source>
</evidence>
<keyword evidence="12 14" id="KW-0627">Porphyrin biosynthesis</keyword>
<keyword evidence="8 14" id="KW-0479">Metal-binding</keyword>
<dbReference type="NCBIfam" id="TIGR00538">
    <property type="entry name" value="hemN"/>
    <property type="match status" value="1"/>
</dbReference>
<keyword evidence="19" id="KW-1185">Reference proteome</keyword>
<dbReference type="Gene3D" id="3.20.20.70">
    <property type="entry name" value="Aldolase class I"/>
    <property type="match status" value="1"/>
</dbReference>
<evidence type="ECO:0000313" key="18">
    <source>
        <dbReference type="EMBL" id="SLN33944.1"/>
    </source>
</evidence>
<dbReference type="AlphaFoldDB" id="A0A1Y5SBK8"/>
<evidence type="ECO:0000256" key="7">
    <source>
        <dbReference type="ARBA" id="ARBA00022691"/>
    </source>
</evidence>
<dbReference type="GO" id="GO:0005737">
    <property type="term" value="C:cytoplasm"/>
    <property type="evidence" value="ECO:0007669"/>
    <property type="project" value="UniProtKB-SubCell"/>
</dbReference>
<evidence type="ECO:0000256" key="6">
    <source>
        <dbReference type="ARBA" id="ARBA00022490"/>
    </source>
</evidence>
<dbReference type="EC" id="1.3.98.3" evidence="14"/>
<comment type="catalytic activity">
    <reaction evidence="13 14">
        <text>coproporphyrinogen III + 2 S-adenosyl-L-methionine = protoporphyrinogen IX + 2 5'-deoxyadenosine + 2 L-methionine + 2 CO2</text>
        <dbReference type="Rhea" id="RHEA:15425"/>
        <dbReference type="ChEBI" id="CHEBI:16526"/>
        <dbReference type="ChEBI" id="CHEBI:17319"/>
        <dbReference type="ChEBI" id="CHEBI:57307"/>
        <dbReference type="ChEBI" id="CHEBI:57309"/>
        <dbReference type="ChEBI" id="CHEBI:57844"/>
        <dbReference type="ChEBI" id="CHEBI:59789"/>
        <dbReference type="EC" id="1.3.98.3"/>
    </reaction>
</comment>
<dbReference type="GO" id="GO:0004109">
    <property type="term" value="F:coproporphyrinogen oxidase activity"/>
    <property type="evidence" value="ECO:0007669"/>
    <property type="project" value="InterPro"/>
</dbReference>
<evidence type="ECO:0000256" key="12">
    <source>
        <dbReference type="ARBA" id="ARBA00023244"/>
    </source>
</evidence>
<name>A0A1Y5SBK8_9RHOB</name>
<dbReference type="InterPro" id="IPR013785">
    <property type="entry name" value="Aldolase_TIM"/>
</dbReference>
<dbReference type="PANTHER" id="PTHR13932">
    <property type="entry name" value="COPROPORPHYRINIGEN III OXIDASE"/>
    <property type="match status" value="1"/>
</dbReference>
<evidence type="ECO:0000256" key="8">
    <source>
        <dbReference type="ARBA" id="ARBA00022723"/>
    </source>
</evidence>
<dbReference type="GO" id="GO:0051539">
    <property type="term" value="F:4 iron, 4 sulfur cluster binding"/>
    <property type="evidence" value="ECO:0007669"/>
    <property type="project" value="UniProtKB-KW"/>
</dbReference>
<feature type="domain" description="Radical SAM core" evidence="17">
    <location>
        <begin position="45"/>
        <end position="282"/>
    </location>
</feature>
<dbReference type="EMBL" id="FWFZ01000004">
    <property type="protein sequence ID" value="SLN33944.1"/>
    <property type="molecule type" value="Genomic_DNA"/>
</dbReference>
<dbReference type="PIRSF" id="PIRSF000167">
    <property type="entry name" value="HemN"/>
    <property type="match status" value="1"/>
</dbReference>
<keyword evidence="7 14" id="KW-0949">S-adenosyl-L-methionine</keyword>
<dbReference type="Proteomes" id="UP000193900">
    <property type="component" value="Unassembled WGS sequence"/>
</dbReference>
<evidence type="ECO:0000256" key="5">
    <source>
        <dbReference type="ARBA" id="ARBA00022485"/>
    </source>
</evidence>
<evidence type="ECO:0000256" key="14">
    <source>
        <dbReference type="PIRNR" id="PIRNR000167"/>
    </source>
</evidence>
<dbReference type="InterPro" id="IPR004558">
    <property type="entry name" value="Coprogen_oxidase_HemN"/>
</dbReference>
<dbReference type="GO" id="GO:0046872">
    <property type="term" value="F:metal ion binding"/>
    <property type="evidence" value="ECO:0007669"/>
    <property type="project" value="UniProtKB-KW"/>
</dbReference>
<dbReference type="InterPro" id="IPR034505">
    <property type="entry name" value="Coproporphyrinogen-III_oxidase"/>
</dbReference>
<comment type="subcellular location">
    <subcellularLocation>
        <location evidence="1 14">Cytoplasm</location>
    </subcellularLocation>
</comment>
<keyword evidence="9 14" id="KW-0560">Oxidoreductase</keyword>
<dbReference type="UniPathway" id="UPA00251">
    <property type="reaction ID" value="UER00323"/>
</dbReference>
<accession>A0A1Y5SBK8</accession>
<dbReference type="Gene3D" id="1.10.10.920">
    <property type="match status" value="1"/>
</dbReference>
<keyword evidence="6 14" id="KW-0963">Cytoplasm</keyword>
<feature type="binding site" evidence="16">
    <location>
        <position position="60"/>
    </location>
    <ligand>
        <name>[4Fe-4S] cluster</name>
        <dbReference type="ChEBI" id="CHEBI:49883"/>
        <note>4Fe-4S-S-AdoMet</note>
    </ligand>
</feature>
<dbReference type="SFLD" id="SFLDS00029">
    <property type="entry name" value="Radical_SAM"/>
    <property type="match status" value="1"/>
</dbReference>
<dbReference type="GO" id="GO:0051989">
    <property type="term" value="F:coproporphyrinogen dehydrogenase activity"/>
    <property type="evidence" value="ECO:0007669"/>
    <property type="project" value="UniProtKB-EC"/>
</dbReference>
<organism evidence="18 19">
    <name type="scientific">Roseisalinus antarcticus</name>
    <dbReference type="NCBI Taxonomy" id="254357"/>
    <lineage>
        <taxon>Bacteria</taxon>
        <taxon>Pseudomonadati</taxon>
        <taxon>Pseudomonadota</taxon>
        <taxon>Alphaproteobacteria</taxon>
        <taxon>Rhodobacterales</taxon>
        <taxon>Roseobacteraceae</taxon>
        <taxon>Roseisalinus</taxon>
    </lineage>
</organism>
<evidence type="ECO:0000256" key="10">
    <source>
        <dbReference type="ARBA" id="ARBA00023004"/>
    </source>
</evidence>
<comment type="similarity">
    <text evidence="3 14">Belongs to the anaerobic coproporphyrinogen-III oxidase family.</text>
</comment>
<sequence length="451" mass="49879">MTTLAPLRKLGLLDARVPRYTSYPPANHFSPAVDAATVAGWMSSIAPGSRISIYVHVPYCRTLCWFCACRTQGTATNKPLAPYLALLKAELKKVSETLPKDVVIGNIHLGGGTPTILPVDLLTDLCETLKDLRPWAPDAEFSVEIDPTEIHQARIDVLARYGMTRASIGIQDFDEVVQQAIGRIQPYELTRNVVDMLRAAGVRSLNVDALYGLPYQTCARLAASIQRILSLAPDRVALFGYAHVPWMAKRQVMIPADALPDAEERLDLFDTARRLLTWDGFRSIGIDHFALEGDSLSDAARTRTLRRNFQGYTDDQSDVLIGIGASAISQYPQGYAQNISTSSRYAQAVAGGELATERGHAFSDDDRLRRRMIESLMCDYALNLDALSADFDTPKSRLMSMTADLRDRFAEYLDVTDGAIRLTRNAALIARMAAHELDAYQMPEGRHSRAL</sequence>
<keyword evidence="10 14" id="KW-0408">Iron</keyword>
<evidence type="ECO:0000256" key="4">
    <source>
        <dbReference type="ARBA" id="ARBA00011245"/>
    </source>
</evidence>
<feature type="binding site" evidence="15">
    <location>
        <position position="208"/>
    </location>
    <ligand>
        <name>S-adenosyl-L-methionine</name>
        <dbReference type="ChEBI" id="CHEBI:59789"/>
        <label>2</label>
    </ligand>
</feature>
<dbReference type="InterPro" id="IPR006638">
    <property type="entry name" value="Elp3/MiaA/NifB-like_rSAM"/>
</dbReference>
<feature type="binding site" evidence="16">
    <location>
        <position position="67"/>
    </location>
    <ligand>
        <name>[4Fe-4S] cluster</name>
        <dbReference type="ChEBI" id="CHEBI:49883"/>
        <note>4Fe-4S-S-AdoMet</note>
    </ligand>
</feature>
<evidence type="ECO:0000256" key="3">
    <source>
        <dbReference type="ARBA" id="ARBA00005493"/>
    </source>
</evidence>
<feature type="binding site" evidence="15">
    <location>
        <position position="111"/>
    </location>
    <ligand>
        <name>S-adenosyl-L-methionine</name>
        <dbReference type="ChEBI" id="CHEBI:59789"/>
        <label>1</label>
    </ligand>
</feature>
<evidence type="ECO:0000256" key="2">
    <source>
        <dbReference type="ARBA" id="ARBA00004785"/>
    </source>
</evidence>
<evidence type="ECO:0000256" key="16">
    <source>
        <dbReference type="PIRSR" id="PIRSR000167-2"/>
    </source>
</evidence>
<comment type="pathway">
    <text evidence="2 14">Porphyrin-containing compound metabolism; protoporphyrin-IX biosynthesis; protoporphyrinogen-IX from coproporphyrinogen-III (AdoMet route): step 1/1.</text>
</comment>
<dbReference type="OrthoDB" id="9808022at2"/>
<dbReference type="InterPro" id="IPR058240">
    <property type="entry name" value="rSAM_sf"/>
</dbReference>
<feature type="binding site" evidence="15">
    <location>
        <position position="242"/>
    </location>
    <ligand>
        <name>S-adenosyl-L-methionine</name>
        <dbReference type="ChEBI" id="CHEBI:59789"/>
        <label>2</label>
    </ligand>
</feature>
<feature type="binding site" evidence="16">
    <location>
        <position position="64"/>
    </location>
    <ligand>
        <name>[4Fe-4S] cluster</name>
        <dbReference type="ChEBI" id="CHEBI:49883"/>
        <note>4Fe-4S-S-AdoMet</note>
    </ligand>
</feature>
<feature type="binding site" evidence="15">
    <location>
        <begin position="66"/>
        <end position="68"/>
    </location>
    <ligand>
        <name>S-adenosyl-L-methionine</name>
        <dbReference type="ChEBI" id="CHEBI:59789"/>
        <label>2</label>
    </ligand>
</feature>
<dbReference type="GO" id="GO:0006782">
    <property type="term" value="P:protoporphyrinogen IX biosynthetic process"/>
    <property type="evidence" value="ECO:0007669"/>
    <property type="project" value="UniProtKB-UniPathway"/>
</dbReference>
<reference evidence="18 19" key="1">
    <citation type="submission" date="2017-03" db="EMBL/GenBank/DDBJ databases">
        <authorList>
            <person name="Afonso C.L."/>
            <person name="Miller P.J."/>
            <person name="Scott M.A."/>
            <person name="Spackman E."/>
            <person name="Goraichik I."/>
            <person name="Dimitrov K.M."/>
            <person name="Suarez D.L."/>
            <person name="Swayne D.E."/>
        </authorList>
    </citation>
    <scope>NUCLEOTIDE SEQUENCE [LARGE SCALE GENOMIC DNA]</scope>
    <source>
        <strain evidence="18 19">CECT 7023</strain>
    </source>
</reference>